<dbReference type="SUPFAM" id="SSF141986">
    <property type="entry name" value="LD-carboxypeptidase A C-terminal domain-like"/>
    <property type="match status" value="1"/>
</dbReference>
<reference evidence="9" key="1">
    <citation type="submission" date="2019-11" db="EMBL/GenBank/DDBJ databases">
        <authorList>
            <person name="Li J."/>
        </authorList>
    </citation>
    <scope>NUCLEOTIDE SEQUENCE</scope>
    <source>
        <strain evidence="9">B6B</strain>
    </source>
</reference>
<dbReference type="GO" id="GO:0008236">
    <property type="term" value="F:serine-type peptidase activity"/>
    <property type="evidence" value="ECO:0007669"/>
    <property type="project" value="UniProtKB-KW"/>
</dbReference>
<feature type="active site" description="Charge relay system" evidence="6">
    <location>
        <position position="277"/>
    </location>
</feature>
<feature type="domain" description="LD-carboxypeptidase C-terminal" evidence="8">
    <location>
        <begin position="178"/>
        <end position="288"/>
    </location>
</feature>
<evidence type="ECO:0000256" key="6">
    <source>
        <dbReference type="PIRSR" id="PIRSR028757-1"/>
    </source>
</evidence>
<dbReference type="GO" id="GO:0004180">
    <property type="term" value="F:carboxypeptidase activity"/>
    <property type="evidence" value="ECO:0007669"/>
    <property type="project" value="UniProtKB-KW"/>
</dbReference>
<dbReference type="AlphaFoldDB" id="A0A6A8DE73"/>
<feature type="active site" description="Charge relay system" evidence="6">
    <location>
        <position position="207"/>
    </location>
</feature>
<keyword evidence="2 9" id="KW-0121">Carboxypeptidase</keyword>
<evidence type="ECO:0000256" key="3">
    <source>
        <dbReference type="ARBA" id="ARBA00022670"/>
    </source>
</evidence>
<dbReference type="CDD" id="cd07025">
    <property type="entry name" value="Peptidase_S66"/>
    <property type="match status" value="1"/>
</dbReference>
<dbReference type="InterPro" id="IPR027461">
    <property type="entry name" value="Carboxypeptidase_A_C_sf"/>
</dbReference>
<dbReference type="Gene3D" id="3.50.30.60">
    <property type="entry name" value="LD-carboxypeptidase A C-terminal domain-like"/>
    <property type="match status" value="1"/>
</dbReference>
<dbReference type="PANTHER" id="PTHR30237">
    <property type="entry name" value="MURAMOYLTETRAPEPTIDE CARBOXYPEPTIDASE"/>
    <property type="match status" value="1"/>
</dbReference>
<accession>A0A6A8DE73</accession>
<evidence type="ECO:0000259" key="8">
    <source>
        <dbReference type="Pfam" id="PF17676"/>
    </source>
</evidence>
<dbReference type="Pfam" id="PF02016">
    <property type="entry name" value="Peptidase_S66"/>
    <property type="match status" value="1"/>
</dbReference>
<dbReference type="InterPro" id="IPR040449">
    <property type="entry name" value="Peptidase_S66_N"/>
</dbReference>
<evidence type="ECO:0000256" key="5">
    <source>
        <dbReference type="ARBA" id="ARBA00022825"/>
    </source>
</evidence>
<dbReference type="PIRSF" id="PIRSF028757">
    <property type="entry name" value="LD-carboxypeptidase"/>
    <property type="match status" value="1"/>
</dbReference>
<evidence type="ECO:0000256" key="4">
    <source>
        <dbReference type="ARBA" id="ARBA00022801"/>
    </source>
</evidence>
<organism evidence="9 10">
    <name type="scientific">Aquibacillus halophilus</name>
    <dbReference type="NCBI Taxonomy" id="930132"/>
    <lineage>
        <taxon>Bacteria</taxon>
        <taxon>Bacillati</taxon>
        <taxon>Bacillota</taxon>
        <taxon>Bacilli</taxon>
        <taxon>Bacillales</taxon>
        <taxon>Bacillaceae</taxon>
        <taxon>Aquibacillus</taxon>
    </lineage>
</organism>
<dbReference type="Gene3D" id="3.40.50.10740">
    <property type="entry name" value="Class I glutamine amidotransferase-like"/>
    <property type="match status" value="1"/>
</dbReference>
<dbReference type="RefSeq" id="WP_153737577.1">
    <property type="nucleotide sequence ID" value="NZ_WJNG01000013.1"/>
</dbReference>
<dbReference type="Proteomes" id="UP000799092">
    <property type="component" value="Unassembled WGS sequence"/>
</dbReference>
<feature type="domain" description="LD-carboxypeptidase N-terminal" evidence="7">
    <location>
        <begin position="13"/>
        <end position="129"/>
    </location>
</feature>
<dbReference type="EMBL" id="WJNG01000013">
    <property type="protein sequence ID" value="MRH43953.1"/>
    <property type="molecule type" value="Genomic_DNA"/>
</dbReference>
<evidence type="ECO:0000256" key="2">
    <source>
        <dbReference type="ARBA" id="ARBA00022645"/>
    </source>
</evidence>
<dbReference type="InterPro" id="IPR003507">
    <property type="entry name" value="S66_fam"/>
</dbReference>
<comment type="caution">
    <text evidence="9">The sequence shown here is derived from an EMBL/GenBank/DDBJ whole genome shotgun (WGS) entry which is preliminary data.</text>
</comment>
<gene>
    <name evidence="9" type="ORF">GH741_15020</name>
</gene>
<keyword evidence="5" id="KW-0720">Serine protease</keyword>
<name>A0A6A8DE73_9BACI</name>
<proteinExistence type="inferred from homology"/>
<sequence length="305" mass="33356">MILPKRITRGDTVGVIAPASPPNYENLQKGITFLQSLGLHVKVGERLKSTYGYLAGTDQERIDDLHSMFADQSVKAVICACGGYGTARISDKLNYRLIANNPKIFWGYSDITYLHTAINQETGLVTFHGPMISSDLAKKDFDQLSKQMFLQLFEPTQIIYTEQLSSLQVVAKGETVAEIIGGNLTLITSTLGTRYEVNTKGKILLIEDVDEAPYRIDSMLNQLQLAGKLDDAAGIVIGNFKHAVAKNELPSLSLDQVLDTYFANLSKPVMKGFNIGHCIPNIAIPLGKAKLSTNDKKLIIAPGVI</sequence>
<evidence type="ECO:0000313" key="9">
    <source>
        <dbReference type="EMBL" id="MRH43953.1"/>
    </source>
</evidence>
<evidence type="ECO:0000313" key="10">
    <source>
        <dbReference type="Proteomes" id="UP000799092"/>
    </source>
</evidence>
<dbReference type="GO" id="GO:0006508">
    <property type="term" value="P:proteolysis"/>
    <property type="evidence" value="ECO:0007669"/>
    <property type="project" value="UniProtKB-KW"/>
</dbReference>
<dbReference type="Pfam" id="PF17676">
    <property type="entry name" value="Peptidase_S66C"/>
    <property type="match status" value="1"/>
</dbReference>
<dbReference type="OrthoDB" id="9807329at2"/>
<keyword evidence="4" id="KW-0378">Hydrolase</keyword>
<dbReference type="PANTHER" id="PTHR30237:SF2">
    <property type="entry name" value="MUREIN TETRAPEPTIDE CARBOXYPEPTIDASE"/>
    <property type="match status" value="1"/>
</dbReference>
<dbReference type="InterPro" id="IPR040921">
    <property type="entry name" value="Peptidase_S66C"/>
</dbReference>
<feature type="active site" description="Nucleophile" evidence="6">
    <location>
        <position position="109"/>
    </location>
</feature>
<protein>
    <submittedName>
        <fullName evidence="9">LD-carboxypeptidase</fullName>
    </submittedName>
</protein>
<evidence type="ECO:0000256" key="1">
    <source>
        <dbReference type="ARBA" id="ARBA00010233"/>
    </source>
</evidence>
<evidence type="ECO:0000259" key="7">
    <source>
        <dbReference type="Pfam" id="PF02016"/>
    </source>
</evidence>
<keyword evidence="10" id="KW-1185">Reference proteome</keyword>
<dbReference type="SUPFAM" id="SSF52317">
    <property type="entry name" value="Class I glutamine amidotransferase-like"/>
    <property type="match status" value="1"/>
</dbReference>
<keyword evidence="3" id="KW-0645">Protease</keyword>
<dbReference type="InterPro" id="IPR027478">
    <property type="entry name" value="LdcA_N"/>
</dbReference>
<dbReference type="InterPro" id="IPR029062">
    <property type="entry name" value="Class_I_gatase-like"/>
</dbReference>
<comment type="similarity">
    <text evidence="1">Belongs to the peptidase S66 family.</text>
</comment>